<evidence type="ECO:0000259" key="2">
    <source>
        <dbReference type="Pfam" id="PF04717"/>
    </source>
</evidence>
<dbReference type="RefSeq" id="WP_367594667.1">
    <property type="nucleotide sequence ID" value="NZ_JBFMVT010000002.1"/>
</dbReference>
<dbReference type="Gene3D" id="3.55.50.10">
    <property type="entry name" value="Baseplate protein-like domains"/>
    <property type="match status" value="1"/>
</dbReference>
<feature type="domain" description="Gp5/Type VI secretion system Vgr protein OB-fold" evidence="2">
    <location>
        <begin position="377"/>
        <end position="443"/>
    </location>
</feature>
<protein>
    <submittedName>
        <fullName evidence="4">Type VI secretion system tip protein TssI/VgrG</fullName>
    </submittedName>
</protein>
<comment type="caution">
    <text evidence="4">The sequence shown here is derived from an EMBL/GenBank/DDBJ whole genome shotgun (WGS) entry which is preliminary data.</text>
</comment>
<dbReference type="Pfam" id="PF04717">
    <property type="entry name" value="Phage_base_V"/>
    <property type="match status" value="1"/>
</dbReference>
<evidence type="ECO:0000256" key="1">
    <source>
        <dbReference type="ARBA" id="ARBA00005558"/>
    </source>
</evidence>
<evidence type="ECO:0000313" key="5">
    <source>
        <dbReference type="Proteomes" id="UP001555342"/>
    </source>
</evidence>
<evidence type="ECO:0000313" key="4">
    <source>
        <dbReference type="EMBL" id="MEW7312425.1"/>
    </source>
</evidence>
<comment type="similarity">
    <text evidence="1">Belongs to the VgrG protein family.</text>
</comment>
<gene>
    <name evidence="4" type="primary">tssI</name>
    <name evidence="4" type="ORF">AB1E22_06820</name>
</gene>
<name>A0ABV3NSF4_9ENTR</name>
<dbReference type="InterPro" id="IPR006533">
    <property type="entry name" value="T6SS_Vgr_RhsGE"/>
</dbReference>
<organism evidence="4 5">
    <name type="scientific">Buttiauxella gaviniae</name>
    <dbReference type="NCBI Taxonomy" id="82990"/>
    <lineage>
        <taxon>Bacteria</taxon>
        <taxon>Pseudomonadati</taxon>
        <taxon>Pseudomonadota</taxon>
        <taxon>Gammaproteobacteria</taxon>
        <taxon>Enterobacterales</taxon>
        <taxon>Enterobacteriaceae</taxon>
        <taxon>Buttiauxella</taxon>
    </lineage>
</organism>
<dbReference type="InterPro" id="IPR054030">
    <property type="entry name" value="Gp5_Vgr_C"/>
</dbReference>
<dbReference type="InterPro" id="IPR017847">
    <property type="entry name" value="T6SS_RhsGE_Vgr_subset"/>
</dbReference>
<dbReference type="Gene3D" id="4.10.220.110">
    <property type="match status" value="1"/>
</dbReference>
<dbReference type="InterPro" id="IPR037026">
    <property type="entry name" value="Vgr_OB-fold_dom_sf"/>
</dbReference>
<dbReference type="NCBIfam" id="TIGR03361">
    <property type="entry name" value="VI_Rhs_Vgr"/>
    <property type="match status" value="1"/>
</dbReference>
<sequence length="780" mass="86929">MASDGTRFTFTAGRTPDDTFAVVDFQLTQSLSSLFRLELTLASSNPALEFRKVLDQGGTLIIWQGEEIKRRLRGIVTFCEQGNTGRHQTLYHITMRPELWRSSQRQNCRSFQNVDIRAIFQTLLKETGVLTHDALFRRPHPFREFCVQYQETDFDFIARLAAEEGIFFCEEEYLERNLQKLTFADDSRVLRRLDPLPYNPNGASESSRYCINSFCRRAQIRPAQVTTRDYTFKAPLWPGQFNHRPSEMPNQRAVYEIFDYPGRFKDAQRGADFAKYQVEGWRSDVDYATGTSNSPRLQPGRCFSLTDHPRADLNDLWQVVACTLTGSQPQALTGSEGQGTTLTNSFSVIPAVQTWRSQPPLKPRVDGPPGEEIFCDEHGRVRVKFAWDRYNQADAKSSCWIRVSQAWAGAGFGNIAIPRVGQEVIVDFLNGDPDQPIITGRTYHAGNRAPGDLPGTRTQMAIRSQTYKGSGYNELMFEDETNQELLSMHAQKDMKTVVLNNRDTEVKADHTETIGNNQSITVALGQTVTVGKENAAGHDTTLSVAHDRQTNVGNDQTLRVAHDRTENVGHDDALYVANDRKITVKGKQAHTTTGDHVSLVKGKYSLEVKDDLAQKIAGALGIDVQGDIVLKSHSKITLQAGGSFIVIHPAGIDITGPKINLSGGGTPGTLVPTLQPVILSALGVEDVSRKSGDYVNGNVDSGISEENKNLGWLNESNNNGNTFNEQFQIFDELCKKVLSNISYKITSASGQTWEGITDENGFTIRIYTEEPEHLSISYLI</sequence>
<dbReference type="SUPFAM" id="SSF69349">
    <property type="entry name" value="Phage fibre proteins"/>
    <property type="match status" value="2"/>
</dbReference>
<dbReference type="Pfam" id="PF22178">
    <property type="entry name" value="Gp5_trimer_C"/>
    <property type="match status" value="2"/>
</dbReference>
<dbReference type="Pfam" id="PF05954">
    <property type="entry name" value="Phage_GPD"/>
    <property type="match status" value="1"/>
</dbReference>
<keyword evidence="5" id="KW-1185">Reference proteome</keyword>
<dbReference type="EMBL" id="JBFMVT010000002">
    <property type="protein sequence ID" value="MEW7312425.1"/>
    <property type="molecule type" value="Genomic_DNA"/>
</dbReference>
<proteinExistence type="inferred from homology"/>
<dbReference type="SUPFAM" id="SSF69255">
    <property type="entry name" value="gp5 N-terminal domain-like"/>
    <property type="match status" value="1"/>
</dbReference>
<dbReference type="InterPro" id="IPR006531">
    <property type="entry name" value="Gp5/Vgr_OB"/>
</dbReference>
<accession>A0ABV3NSF4</accession>
<dbReference type="PANTHER" id="PTHR32305:SF11">
    <property type="entry name" value="TYPE VI SECRETION SYSTEM SPIKE PROTEIN VGRG3"/>
    <property type="match status" value="1"/>
</dbReference>
<feature type="domain" description="Gp5/Type VI secretion system Vgr C-terminal trimerisation" evidence="3">
    <location>
        <begin position="461"/>
        <end position="534"/>
    </location>
</feature>
<dbReference type="SUPFAM" id="SSF69279">
    <property type="entry name" value="Phage tail proteins"/>
    <property type="match status" value="2"/>
</dbReference>
<dbReference type="Gene3D" id="2.40.50.230">
    <property type="entry name" value="Gp5 N-terminal domain"/>
    <property type="match status" value="1"/>
</dbReference>
<dbReference type="Proteomes" id="UP001555342">
    <property type="component" value="Unassembled WGS sequence"/>
</dbReference>
<dbReference type="InterPro" id="IPR050708">
    <property type="entry name" value="T6SS_VgrG/RHS"/>
</dbReference>
<dbReference type="NCBIfam" id="TIGR01646">
    <property type="entry name" value="vgr_GE"/>
    <property type="match status" value="1"/>
</dbReference>
<reference evidence="4 5" key="1">
    <citation type="submission" date="2024-07" db="EMBL/GenBank/DDBJ databases">
        <authorList>
            <person name="Wang L."/>
        </authorList>
    </citation>
    <scope>NUCLEOTIDE SEQUENCE [LARGE SCALE GENOMIC DNA]</scope>
    <source>
        <strain evidence="4 5">WL359</strain>
    </source>
</reference>
<evidence type="ECO:0000259" key="3">
    <source>
        <dbReference type="Pfam" id="PF22178"/>
    </source>
</evidence>
<feature type="domain" description="Gp5/Type VI secretion system Vgr C-terminal trimerisation" evidence="3">
    <location>
        <begin position="536"/>
        <end position="613"/>
    </location>
</feature>
<dbReference type="PANTHER" id="PTHR32305">
    <property type="match status" value="1"/>
</dbReference>
<dbReference type="Gene3D" id="2.30.110.50">
    <property type="match status" value="1"/>
</dbReference>